<sequence length="59" mass="7036">MTFTEYLTQKKINAQAFQQAEPERFKEWEQLFGQVHPDSFTAQKKFLINPIRRKYGLSA</sequence>
<gene>
    <name evidence="1" type="ORF">C5O19_14705</name>
</gene>
<protein>
    <submittedName>
        <fullName evidence="1">Uncharacterized protein</fullName>
    </submittedName>
</protein>
<dbReference type="Proteomes" id="UP000239590">
    <property type="component" value="Unassembled WGS sequence"/>
</dbReference>
<reference evidence="2" key="1">
    <citation type="submission" date="2018-02" db="EMBL/GenBank/DDBJ databases">
        <title>Genome sequencing of Solimonas sp. HR-BB.</title>
        <authorList>
            <person name="Lee Y."/>
            <person name="Jeon C.O."/>
        </authorList>
    </citation>
    <scope>NUCLEOTIDE SEQUENCE [LARGE SCALE GENOMIC DNA]</scope>
    <source>
        <strain evidence="2">HR-U</strain>
    </source>
</reference>
<dbReference type="EMBL" id="PTRA01000001">
    <property type="protein sequence ID" value="PQA60810.1"/>
    <property type="molecule type" value="Genomic_DNA"/>
</dbReference>
<keyword evidence="2" id="KW-1185">Reference proteome</keyword>
<evidence type="ECO:0000313" key="1">
    <source>
        <dbReference type="EMBL" id="PQA60810.1"/>
    </source>
</evidence>
<accession>A0A2S7IT92</accession>
<dbReference type="RefSeq" id="WP_102199617.1">
    <property type="nucleotide sequence ID" value="NZ_PTRA01000001.1"/>
</dbReference>
<proteinExistence type="predicted"/>
<evidence type="ECO:0000313" key="2">
    <source>
        <dbReference type="Proteomes" id="UP000239590"/>
    </source>
</evidence>
<dbReference type="OrthoDB" id="853871at2"/>
<dbReference type="AlphaFoldDB" id="A0A2S7IT92"/>
<name>A0A2S7IT92_9BACT</name>
<organism evidence="1 2">
    <name type="scientific">Siphonobacter curvatus</name>
    <dbReference type="NCBI Taxonomy" id="2094562"/>
    <lineage>
        <taxon>Bacteria</taxon>
        <taxon>Pseudomonadati</taxon>
        <taxon>Bacteroidota</taxon>
        <taxon>Cytophagia</taxon>
        <taxon>Cytophagales</taxon>
        <taxon>Cytophagaceae</taxon>
        <taxon>Siphonobacter</taxon>
    </lineage>
</organism>
<comment type="caution">
    <text evidence="1">The sequence shown here is derived from an EMBL/GenBank/DDBJ whole genome shotgun (WGS) entry which is preliminary data.</text>
</comment>